<evidence type="ECO:0000313" key="5">
    <source>
        <dbReference type="Proteomes" id="UP001596512"/>
    </source>
</evidence>
<dbReference type="Gene3D" id="1.10.10.10">
    <property type="entry name" value="Winged helix-like DNA-binding domain superfamily/Winged helix DNA-binding domain"/>
    <property type="match status" value="1"/>
</dbReference>
<dbReference type="PROSITE" id="PS51755">
    <property type="entry name" value="OMPR_PHOB"/>
    <property type="match status" value="1"/>
</dbReference>
<feature type="domain" description="OmpR/PhoB-type" evidence="3">
    <location>
        <begin position="1"/>
        <end position="99"/>
    </location>
</feature>
<keyword evidence="5" id="KW-1185">Reference proteome</keyword>
<accession>A0ABW2TNY4</accession>
<evidence type="ECO:0000313" key="4">
    <source>
        <dbReference type="EMBL" id="MFC7614503.1"/>
    </source>
</evidence>
<gene>
    <name evidence="4" type="ORF">ACFQV2_14200</name>
</gene>
<dbReference type="Pfam" id="PF00486">
    <property type="entry name" value="Trans_reg_C"/>
    <property type="match status" value="1"/>
</dbReference>
<proteinExistence type="predicted"/>
<dbReference type="CDD" id="cd00383">
    <property type="entry name" value="trans_reg_C"/>
    <property type="match status" value="1"/>
</dbReference>
<evidence type="ECO:0000256" key="1">
    <source>
        <dbReference type="ARBA" id="ARBA00023125"/>
    </source>
</evidence>
<evidence type="ECO:0000256" key="2">
    <source>
        <dbReference type="PROSITE-ProRule" id="PRU01091"/>
    </source>
</evidence>
<organism evidence="4 5">
    <name type="scientific">Actinokineospora soli</name>
    <dbReference type="NCBI Taxonomy" id="1048753"/>
    <lineage>
        <taxon>Bacteria</taxon>
        <taxon>Bacillati</taxon>
        <taxon>Actinomycetota</taxon>
        <taxon>Actinomycetes</taxon>
        <taxon>Pseudonocardiales</taxon>
        <taxon>Pseudonocardiaceae</taxon>
        <taxon>Actinokineospora</taxon>
    </lineage>
</organism>
<dbReference type="InterPro" id="IPR001867">
    <property type="entry name" value="OmpR/PhoB-type_DNA-bd"/>
</dbReference>
<dbReference type="Proteomes" id="UP001596512">
    <property type="component" value="Unassembled WGS sequence"/>
</dbReference>
<sequence>MEIDLGRLRIDGAIPQMWLDGEAVGLPPLEFLLLRYFAERRGAVLSRDELLSNVWSDRPAARSNTLSVHIARLRKRLGDDEQNPRWIKVVRGIGYQFLVPE</sequence>
<keyword evidence="1 2" id="KW-0238">DNA-binding</keyword>
<dbReference type="SMART" id="SM00862">
    <property type="entry name" value="Trans_reg_C"/>
    <property type="match status" value="1"/>
</dbReference>
<reference evidence="5" key="1">
    <citation type="journal article" date="2019" name="Int. J. Syst. Evol. Microbiol.">
        <title>The Global Catalogue of Microorganisms (GCM) 10K type strain sequencing project: providing services to taxonomists for standard genome sequencing and annotation.</title>
        <authorList>
            <consortium name="The Broad Institute Genomics Platform"/>
            <consortium name="The Broad Institute Genome Sequencing Center for Infectious Disease"/>
            <person name="Wu L."/>
            <person name="Ma J."/>
        </authorList>
    </citation>
    <scope>NUCLEOTIDE SEQUENCE [LARGE SCALE GENOMIC DNA]</scope>
    <source>
        <strain evidence="5">JCM 17695</strain>
    </source>
</reference>
<comment type="caution">
    <text evidence="4">The sequence shown here is derived from an EMBL/GenBank/DDBJ whole genome shotgun (WGS) entry which is preliminary data.</text>
</comment>
<feature type="DNA-binding region" description="OmpR/PhoB-type" evidence="2">
    <location>
        <begin position="1"/>
        <end position="99"/>
    </location>
</feature>
<dbReference type="EMBL" id="JBHTEY010000004">
    <property type="protein sequence ID" value="MFC7614503.1"/>
    <property type="molecule type" value="Genomic_DNA"/>
</dbReference>
<evidence type="ECO:0000259" key="3">
    <source>
        <dbReference type="PROSITE" id="PS51755"/>
    </source>
</evidence>
<dbReference type="InterPro" id="IPR036388">
    <property type="entry name" value="WH-like_DNA-bd_sf"/>
</dbReference>
<name>A0ABW2TNY4_9PSEU</name>
<dbReference type="InterPro" id="IPR016032">
    <property type="entry name" value="Sig_transdc_resp-reg_C-effctor"/>
</dbReference>
<protein>
    <submittedName>
        <fullName evidence="4">Helix-turn-helix domain-containing protein</fullName>
    </submittedName>
</protein>
<dbReference type="SUPFAM" id="SSF46894">
    <property type="entry name" value="C-terminal effector domain of the bipartite response regulators"/>
    <property type="match status" value="1"/>
</dbReference>